<keyword evidence="13" id="KW-0564">Palmitate</keyword>
<dbReference type="InterPro" id="IPR003374">
    <property type="entry name" value="ApbE-like_sf"/>
</dbReference>
<evidence type="ECO:0000256" key="5">
    <source>
        <dbReference type="ARBA" id="ARBA00022519"/>
    </source>
</evidence>
<evidence type="ECO:0000256" key="14">
    <source>
        <dbReference type="ARBA" id="ARBA00023288"/>
    </source>
</evidence>
<dbReference type="FunFam" id="3.10.520.10:FF:000001">
    <property type="entry name" value="FAD:protein FMN transferase"/>
    <property type="match status" value="1"/>
</dbReference>
<keyword evidence="5" id="KW-0997">Cell inner membrane</keyword>
<sequence>MRLDGHTMGTTWSVTYLAAEGGPSPETVERELQAALDAVNASMSTYQDDSEISRFNRLPVGQWQALSEHFYRVLSEALRIGELSEGAYDVTVGPLVNLWGFGPDGPVNGVPAQEEIALQLAAIGQQHLLVDKDQQRLAKQAPVSLDFSSIAKGYGVDQLANYLLTQQISDFLVEVGGEMRLAGNSPRGDSWRIAVERPVAGARAPQVTLALSNIAVATSGDYRNYFEVDGQRYSHSIDPRTGYPVAHDLVSVTVLADSALEADAWATALDVLGGKQALLLANAHNLAVYLIRRQGDELIATYSEAMLPYLPANESSTTEGQSVPERLP</sequence>
<evidence type="ECO:0000256" key="4">
    <source>
        <dbReference type="ARBA" id="ARBA00022475"/>
    </source>
</evidence>
<comment type="subcellular location">
    <subcellularLocation>
        <location evidence="17">Cell inner membrane</location>
        <topology evidence="17">Lipid-anchor</topology>
        <orientation evidence="17">Periplasmic side</orientation>
    </subcellularLocation>
</comment>
<evidence type="ECO:0000256" key="15">
    <source>
        <dbReference type="ARBA" id="ARBA00031306"/>
    </source>
</evidence>
<evidence type="ECO:0000256" key="16">
    <source>
        <dbReference type="ARBA" id="ARBA00048540"/>
    </source>
</evidence>
<comment type="caution">
    <text evidence="20">The sequence shown here is derived from an EMBL/GenBank/DDBJ whole genome shotgun (WGS) entry which is preliminary data.</text>
</comment>
<dbReference type="SUPFAM" id="SSF143631">
    <property type="entry name" value="ApbE-like"/>
    <property type="match status" value="1"/>
</dbReference>
<dbReference type="EC" id="2.7.1.180" evidence="2 18"/>
<evidence type="ECO:0000256" key="13">
    <source>
        <dbReference type="ARBA" id="ARBA00023139"/>
    </source>
</evidence>
<dbReference type="PANTHER" id="PTHR30040">
    <property type="entry name" value="THIAMINE BIOSYNTHESIS LIPOPROTEIN APBE"/>
    <property type="match status" value="1"/>
</dbReference>
<evidence type="ECO:0000256" key="9">
    <source>
        <dbReference type="ARBA" id="ARBA00022729"/>
    </source>
</evidence>
<dbReference type="PIRSF" id="PIRSF006268">
    <property type="entry name" value="ApbE"/>
    <property type="match status" value="1"/>
</dbReference>
<dbReference type="Proteomes" id="UP000539350">
    <property type="component" value="Unassembled WGS sequence"/>
</dbReference>
<feature type="binding site" evidence="19">
    <location>
        <position position="263"/>
    </location>
    <ligand>
        <name>Mg(2+)</name>
        <dbReference type="ChEBI" id="CHEBI:18420"/>
    </ligand>
</feature>
<dbReference type="RefSeq" id="WP_182168940.1">
    <property type="nucleotide sequence ID" value="NZ_JACFXU010000013.1"/>
</dbReference>
<evidence type="ECO:0000313" key="21">
    <source>
        <dbReference type="Proteomes" id="UP000539350"/>
    </source>
</evidence>
<evidence type="ECO:0000256" key="11">
    <source>
        <dbReference type="ARBA" id="ARBA00022842"/>
    </source>
</evidence>
<gene>
    <name evidence="20" type="ORF">H2508_03230</name>
</gene>
<keyword evidence="11 18" id="KW-0460">Magnesium</keyword>
<keyword evidence="6 18" id="KW-0285">Flavoprotein</keyword>
<dbReference type="AlphaFoldDB" id="A0A7W2TUE4"/>
<dbReference type="EMBL" id="JACFXU010000013">
    <property type="protein sequence ID" value="MBA6412118.1"/>
    <property type="molecule type" value="Genomic_DNA"/>
</dbReference>
<evidence type="ECO:0000256" key="8">
    <source>
        <dbReference type="ARBA" id="ARBA00022723"/>
    </source>
</evidence>
<organism evidence="20 21">
    <name type="scientific">Sediminihaliea albiluteola</name>
    <dbReference type="NCBI Taxonomy" id="2758564"/>
    <lineage>
        <taxon>Bacteria</taxon>
        <taxon>Pseudomonadati</taxon>
        <taxon>Pseudomonadota</taxon>
        <taxon>Gammaproteobacteria</taxon>
        <taxon>Cellvibrionales</taxon>
        <taxon>Halieaceae</taxon>
        <taxon>Sediminihaliea</taxon>
    </lineage>
</organism>
<feature type="binding site" evidence="19">
    <location>
        <position position="149"/>
    </location>
    <ligand>
        <name>Mg(2+)</name>
        <dbReference type="ChEBI" id="CHEBI:18420"/>
    </ligand>
</feature>
<dbReference type="PANTHER" id="PTHR30040:SF2">
    <property type="entry name" value="FAD:PROTEIN FMN TRANSFERASE"/>
    <property type="match status" value="1"/>
</dbReference>
<dbReference type="Gene3D" id="3.10.520.10">
    <property type="entry name" value="ApbE-like domains"/>
    <property type="match status" value="1"/>
</dbReference>
<evidence type="ECO:0000256" key="18">
    <source>
        <dbReference type="PIRNR" id="PIRNR006268"/>
    </source>
</evidence>
<keyword evidence="7 18" id="KW-0808">Transferase</keyword>
<accession>A0A7W2TUE4</accession>
<reference evidence="20 21" key="1">
    <citation type="submission" date="2020-07" db="EMBL/GenBank/DDBJ databases">
        <title>Halieaceae bacterium, F7430, whole genome shotgun sequencing project.</title>
        <authorList>
            <person name="Jiang S."/>
            <person name="Liu Z.W."/>
            <person name="Du Z.J."/>
        </authorList>
    </citation>
    <scope>NUCLEOTIDE SEQUENCE [LARGE SCALE GENOMIC DNA]</scope>
    <source>
        <strain evidence="20 21">F7430</strain>
    </source>
</reference>
<keyword evidence="10 18" id="KW-0274">FAD</keyword>
<evidence type="ECO:0000313" key="20">
    <source>
        <dbReference type="EMBL" id="MBA6412118.1"/>
    </source>
</evidence>
<dbReference type="GO" id="GO:0016740">
    <property type="term" value="F:transferase activity"/>
    <property type="evidence" value="ECO:0007669"/>
    <property type="project" value="UniProtKB-UniRule"/>
</dbReference>
<evidence type="ECO:0000256" key="2">
    <source>
        <dbReference type="ARBA" id="ARBA00011955"/>
    </source>
</evidence>
<evidence type="ECO:0000256" key="17">
    <source>
        <dbReference type="ARBA" id="ARBA00060485"/>
    </source>
</evidence>
<keyword evidence="4" id="KW-1003">Cell membrane</keyword>
<evidence type="ECO:0000256" key="19">
    <source>
        <dbReference type="PIRSR" id="PIRSR006268-2"/>
    </source>
</evidence>
<protein>
    <recommendedName>
        <fullName evidence="3 18">FAD:protein FMN transferase</fullName>
        <ecNumber evidence="2 18">2.7.1.180</ecNumber>
    </recommendedName>
    <alternativeName>
        <fullName evidence="15 18">Flavin transferase</fullName>
    </alternativeName>
</protein>
<proteinExistence type="inferred from homology"/>
<evidence type="ECO:0000256" key="10">
    <source>
        <dbReference type="ARBA" id="ARBA00022827"/>
    </source>
</evidence>
<evidence type="ECO:0000256" key="7">
    <source>
        <dbReference type="ARBA" id="ARBA00022679"/>
    </source>
</evidence>
<keyword evidence="12" id="KW-0472">Membrane</keyword>
<dbReference type="Pfam" id="PF02424">
    <property type="entry name" value="ApbE"/>
    <property type="match status" value="1"/>
</dbReference>
<comment type="cofactor">
    <cofactor evidence="19">
        <name>Mg(2+)</name>
        <dbReference type="ChEBI" id="CHEBI:18420"/>
    </cofactor>
    <cofactor evidence="19">
        <name>Mn(2+)</name>
        <dbReference type="ChEBI" id="CHEBI:29035"/>
    </cofactor>
    <text evidence="19">Magnesium. Can also use manganese.</text>
</comment>
<evidence type="ECO:0000256" key="3">
    <source>
        <dbReference type="ARBA" id="ARBA00016337"/>
    </source>
</evidence>
<keyword evidence="9" id="KW-0732">Signal</keyword>
<evidence type="ECO:0000256" key="1">
    <source>
        <dbReference type="ARBA" id="ARBA00008282"/>
    </source>
</evidence>
<evidence type="ECO:0000256" key="6">
    <source>
        <dbReference type="ARBA" id="ARBA00022630"/>
    </source>
</evidence>
<dbReference type="GO" id="GO:0046872">
    <property type="term" value="F:metal ion binding"/>
    <property type="evidence" value="ECO:0007669"/>
    <property type="project" value="UniProtKB-UniRule"/>
</dbReference>
<keyword evidence="21" id="KW-1185">Reference proteome</keyword>
<dbReference type="InterPro" id="IPR024932">
    <property type="entry name" value="ApbE"/>
</dbReference>
<evidence type="ECO:0000256" key="12">
    <source>
        <dbReference type="ARBA" id="ARBA00023136"/>
    </source>
</evidence>
<dbReference type="GO" id="GO:0005886">
    <property type="term" value="C:plasma membrane"/>
    <property type="evidence" value="ECO:0007669"/>
    <property type="project" value="UniProtKB-SubCell"/>
</dbReference>
<comment type="similarity">
    <text evidence="1 18">Belongs to the ApbE family.</text>
</comment>
<keyword evidence="8 18" id="KW-0479">Metal-binding</keyword>
<keyword evidence="14" id="KW-0449">Lipoprotein</keyword>
<name>A0A7W2TUE4_9GAMM</name>
<comment type="catalytic activity">
    <reaction evidence="16 18">
        <text>L-threonyl-[protein] + FAD = FMN-L-threonyl-[protein] + AMP + H(+)</text>
        <dbReference type="Rhea" id="RHEA:36847"/>
        <dbReference type="Rhea" id="RHEA-COMP:11060"/>
        <dbReference type="Rhea" id="RHEA-COMP:11061"/>
        <dbReference type="ChEBI" id="CHEBI:15378"/>
        <dbReference type="ChEBI" id="CHEBI:30013"/>
        <dbReference type="ChEBI" id="CHEBI:57692"/>
        <dbReference type="ChEBI" id="CHEBI:74257"/>
        <dbReference type="ChEBI" id="CHEBI:456215"/>
        <dbReference type="EC" id="2.7.1.180"/>
    </reaction>
</comment>
<feature type="binding site" evidence="19">
    <location>
        <position position="267"/>
    </location>
    <ligand>
        <name>Mg(2+)</name>
        <dbReference type="ChEBI" id="CHEBI:18420"/>
    </ligand>
</feature>